<dbReference type="InterPro" id="IPR037143">
    <property type="entry name" value="4-PPantetheinyl_Trfase_dom_sf"/>
</dbReference>
<evidence type="ECO:0000256" key="2">
    <source>
        <dbReference type="ARBA" id="ARBA00022679"/>
    </source>
</evidence>
<dbReference type="EMBL" id="FZOH01000004">
    <property type="protein sequence ID" value="SNS38325.1"/>
    <property type="molecule type" value="Genomic_DNA"/>
</dbReference>
<organism evidence="5 6">
    <name type="scientific">Geodermatophilus saharensis</name>
    <dbReference type="NCBI Taxonomy" id="1137994"/>
    <lineage>
        <taxon>Bacteria</taxon>
        <taxon>Bacillati</taxon>
        <taxon>Actinomycetota</taxon>
        <taxon>Actinomycetes</taxon>
        <taxon>Geodermatophilales</taxon>
        <taxon>Geodermatophilaceae</taxon>
        <taxon>Geodermatophilus</taxon>
    </lineage>
</organism>
<reference evidence="6" key="1">
    <citation type="submission" date="2017-06" db="EMBL/GenBank/DDBJ databases">
        <authorList>
            <person name="Varghese N."/>
            <person name="Submissions S."/>
        </authorList>
    </citation>
    <scope>NUCLEOTIDE SEQUENCE [LARGE SCALE GENOMIC DNA]</scope>
    <source>
        <strain evidence="6">DSM 45423</strain>
    </source>
</reference>
<dbReference type="InterPro" id="IPR008278">
    <property type="entry name" value="4-PPantetheinyl_Trfase_dom"/>
</dbReference>
<feature type="region of interest" description="Disordered" evidence="3">
    <location>
        <begin position="222"/>
        <end position="244"/>
    </location>
</feature>
<dbReference type="OrthoDB" id="190168at2"/>
<feature type="domain" description="4'-phosphopantetheinyl transferase" evidence="4">
    <location>
        <begin position="113"/>
        <end position="190"/>
    </location>
</feature>
<protein>
    <submittedName>
        <fullName evidence="5">4'-phosphopantetheinyl transferase</fullName>
    </submittedName>
</protein>
<keyword evidence="2 5" id="KW-0808">Transferase</keyword>
<dbReference type="PANTHER" id="PTHR12215:SF10">
    <property type="entry name" value="L-AMINOADIPATE-SEMIALDEHYDE DEHYDROGENASE-PHOSPHOPANTETHEINYL TRANSFERASE"/>
    <property type="match status" value="1"/>
</dbReference>
<dbReference type="Gene3D" id="3.90.470.20">
    <property type="entry name" value="4'-phosphopantetheinyl transferase domain"/>
    <property type="match status" value="1"/>
</dbReference>
<dbReference type="InterPro" id="IPR050559">
    <property type="entry name" value="P-Pant_transferase_sf"/>
</dbReference>
<evidence type="ECO:0000256" key="3">
    <source>
        <dbReference type="SAM" id="MobiDB-lite"/>
    </source>
</evidence>
<proteinExistence type="inferred from homology"/>
<dbReference type="SUPFAM" id="SSF56214">
    <property type="entry name" value="4'-phosphopantetheinyl transferase"/>
    <property type="match status" value="2"/>
</dbReference>
<dbReference type="RefSeq" id="WP_089404087.1">
    <property type="nucleotide sequence ID" value="NZ_FZOH01000004.1"/>
</dbReference>
<dbReference type="AlphaFoldDB" id="A0A239E0S6"/>
<evidence type="ECO:0000256" key="1">
    <source>
        <dbReference type="ARBA" id="ARBA00010990"/>
    </source>
</evidence>
<evidence type="ECO:0000259" key="4">
    <source>
        <dbReference type="Pfam" id="PF01648"/>
    </source>
</evidence>
<dbReference type="Pfam" id="PF01648">
    <property type="entry name" value="ACPS"/>
    <property type="match status" value="1"/>
</dbReference>
<comment type="similarity">
    <text evidence="1">Belongs to the P-Pant transferase superfamily. Gsp/Sfp/HetI/AcpT family.</text>
</comment>
<accession>A0A239E0S6</accession>
<dbReference type="Proteomes" id="UP000198386">
    <property type="component" value="Unassembled WGS sequence"/>
</dbReference>
<keyword evidence="6" id="KW-1185">Reference proteome</keyword>
<evidence type="ECO:0000313" key="6">
    <source>
        <dbReference type="Proteomes" id="UP000198386"/>
    </source>
</evidence>
<dbReference type="GO" id="GO:0008897">
    <property type="term" value="F:holo-[acyl-carrier-protein] synthase activity"/>
    <property type="evidence" value="ECO:0007669"/>
    <property type="project" value="InterPro"/>
</dbReference>
<dbReference type="GO" id="GO:0019878">
    <property type="term" value="P:lysine biosynthetic process via aminoadipic acid"/>
    <property type="evidence" value="ECO:0007669"/>
    <property type="project" value="TreeGrafter"/>
</dbReference>
<sequence length="244" mass="25365">MERAPQGPLVVVARARAVLDVLDGGVLTARERRRRDALHHPADRESYAAAHLLVRYCAAAVAGRALATLELVQRCPECGSGDHGRPSVAGLPGLHVSLAHTRGAVVAAADRHPVGVDVEGPPARGAGPTVSPHPLPTYTLTPAEIRRVRSAEDPATAFLRSWVRKECLVKVGAATLDDLSRIEVDPCPGPSPGDGPAIGRFGALHVVDWFDDVLGVAVGVAGTGPPRPGALPAAPVDRARPPHA</sequence>
<name>A0A239E0S6_9ACTN</name>
<gene>
    <name evidence="5" type="ORF">SAMN04488107_2324</name>
</gene>
<dbReference type="GO" id="GO:0000287">
    <property type="term" value="F:magnesium ion binding"/>
    <property type="evidence" value="ECO:0007669"/>
    <property type="project" value="InterPro"/>
</dbReference>
<feature type="compositionally biased region" description="Low complexity" evidence="3">
    <location>
        <begin position="222"/>
        <end position="235"/>
    </location>
</feature>
<dbReference type="PANTHER" id="PTHR12215">
    <property type="entry name" value="PHOSPHOPANTETHEINE TRANSFERASE"/>
    <property type="match status" value="1"/>
</dbReference>
<evidence type="ECO:0000313" key="5">
    <source>
        <dbReference type="EMBL" id="SNS38325.1"/>
    </source>
</evidence>
<dbReference type="GO" id="GO:0005829">
    <property type="term" value="C:cytosol"/>
    <property type="evidence" value="ECO:0007669"/>
    <property type="project" value="TreeGrafter"/>
</dbReference>